<dbReference type="AlphaFoldDB" id="A0A6J6M2L3"/>
<evidence type="ECO:0000256" key="1">
    <source>
        <dbReference type="SAM" id="Phobius"/>
    </source>
</evidence>
<name>A0A6J6M2L3_9ZZZZ</name>
<dbReference type="InterPro" id="IPR035168">
    <property type="entry name" value="DUF5317"/>
</dbReference>
<sequence>MGVLFTGITLLLALGISFATHGQISRIAELPFKRLVLLFLGVAVQAGLEWITLPSGRGDYLGAGLLILSYVMLLGFCAANLRIDGMLVIAVGIALNALVISLNLGMPYQAPVGHAAVETVKHRPERSDDIATILSDQIVIPPLRTSISFGDIIIAVGLIDTCYRGSRRQRRSRAARTLTSYE</sequence>
<dbReference type="Pfam" id="PF17248">
    <property type="entry name" value="DUF5317"/>
    <property type="match status" value="1"/>
</dbReference>
<organism evidence="2">
    <name type="scientific">freshwater metagenome</name>
    <dbReference type="NCBI Taxonomy" id="449393"/>
    <lineage>
        <taxon>unclassified sequences</taxon>
        <taxon>metagenomes</taxon>
        <taxon>ecological metagenomes</taxon>
    </lineage>
</organism>
<proteinExistence type="predicted"/>
<reference evidence="2" key="1">
    <citation type="submission" date="2020-05" db="EMBL/GenBank/DDBJ databases">
        <authorList>
            <person name="Chiriac C."/>
            <person name="Salcher M."/>
            <person name="Ghai R."/>
            <person name="Kavagutti S V."/>
        </authorList>
    </citation>
    <scope>NUCLEOTIDE SEQUENCE</scope>
</reference>
<dbReference type="EMBL" id="CAEZWM010000194">
    <property type="protein sequence ID" value="CAB4668122.1"/>
    <property type="molecule type" value="Genomic_DNA"/>
</dbReference>
<feature type="transmembrane region" description="Helical" evidence="1">
    <location>
        <begin position="87"/>
        <end position="105"/>
    </location>
</feature>
<keyword evidence="1" id="KW-0812">Transmembrane</keyword>
<keyword evidence="1" id="KW-0472">Membrane</keyword>
<gene>
    <name evidence="2" type="ORF">UFOPK2242_01312</name>
</gene>
<protein>
    <submittedName>
        <fullName evidence="2">Unannotated protein</fullName>
    </submittedName>
</protein>
<accession>A0A6J6M2L3</accession>
<keyword evidence="1" id="KW-1133">Transmembrane helix</keyword>
<evidence type="ECO:0000313" key="2">
    <source>
        <dbReference type="EMBL" id="CAB4668122.1"/>
    </source>
</evidence>
<feature type="transmembrane region" description="Helical" evidence="1">
    <location>
        <begin position="35"/>
        <end position="53"/>
    </location>
</feature>
<feature type="transmembrane region" description="Helical" evidence="1">
    <location>
        <begin position="60"/>
        <end position="81"/>
    </location>
</feature>